<keyword evidence="1" id="KW-0808">Transferase</keyword>
<dbReference type="InterPro" id="IPR042080">
    <property type="entry name" value="RNA_2'-PTrans_N"/>
</dbReference>
<dbReference type="Gene3D" id="1.10.10.970">
    <property type="entry name" value="RNA 2'-phosphotransferase, Tpt1/KptA family, N-terminal domain"/>
    <property type="match status" value="1"/>
</dbReference>
<name>M2A611_9BACT</name>
<dbReference type="GO" id="GO:0008033">
    <property type="term" value="P:tRNA processing"/>
    <property type="evidence" value="ECO:0007669"/>
    <property type="project" value="TreeGrafter"/>
</dbReference>
<dbReference type="PATRIC" id="fig|1263867.3.peg.3591"/>
<reference evidence="1" key="2">
    <citation type="journal article" date="2013" name="Mar. Genomics">
        <title>Expression of sulfatases in Rhodopirellula baltica and the diversity of sulfatases in the genus Rhodopirellula.</title>
        <authorList>
            <person name="Wegner C.E."/>
            <person name="Richter-Heitmann T."/>
            <person name="Klindworth A."/>
            <person name="Klockow C."/>
            <person name="Richter M."/>
            <person name="Achstetter T."/>
            <person name="Glockner F.O."/>
            <person name="Harder J."/>
        </authorList>
    </citation>
    <scope>NUCLEOTIDE SEQUENCE [LARGE SCALE GENOMIC DNA]</scope>
    <source>
        <strain evidence="1">6C</strain>
    </source>
</reference>
<organism evidence="1 2">
    <name type="scientific">Rhodopirellula europaea 6C</name>
    <dbReference type="NCBI Taxonomy" id="1263867"/>
    <lineage>
        <taxon>Bacteria</taxon>
        <taxon>Pseudomonadati</taxon>
        <taxon>Planctomycetota</taxon>
        <taxon>Planctomycetia</taxon>
        <taxon>Pirellulales</taxon>
        <taxon>Pirellulaceae</taxon>
        <taxon>Rhodopirellula</taxon>
    </lineage>
</organism>
<reference evidence="1" key="1">
    <citation type="submission" date="2012-11" db="EMBL/GenBank/DDBJ databases">
        <title>Permanent draft genomes of Rhodopirellula europaea strain SH398 and 6C.</title>
        <authorList>
            <person name="Richter M."/>
            <person name="Richter-Heitmann T."/>
            <person name="Frank C."/>
            <person name="Harder J."/>
            <person name="Glockner F.O."/>
        </authorList>
    </citation>
    <scope>NUCLEOTIDE SEQUENCE</scope>
    <source>
        <strain evidence="1">6C</strain>
    </source>
</reference>
<dbReference type="GO" id="GO:0000215">
    <property type="term" value="F:tRNA 2'-phosphotransferase activity"/>
    <property type="evidence" value="ECO:0007669"/>
    <property type="project" value="TreeGrafter"/>
</dbReference>
<gene>
    <name evidence="1" type="ORF">RE6C_03360</name>
</gene>
<evidence type="ECO:0000313" key="2">
    <source>
        <dbReference type="Proteomes" id="UP000011529"/>
    </source>
</evidence>
<accession>M2A611</accession>
<keyword evidence="2" id="KW-1185">Reference proteome</keyword>
<sequence>MFPFANHPATAMPPVSRLGGMNKRLTRISKYLTFILRHEPQSIGLTLDADGFASVDELVSNANASGKSITVEQVHQVVAGHENPIFALSDDGQRIQAL</sequence>
<protein>
    <submittedName>
        <fullName evidence="1">RNA 2-phosphotransferase</fullName>
    </submittedName>
</protein>
<evidence type="ECO:0000313" key="1">
    <source>
        <dbReference type="EMBL" id="EMB15901.1"/>
    </source>
</evidence>
<dbReference type="EMBL" id="ANMO01000152">
    <property type="protein sequence ID" value="EMB15901.1"/>
    <property type="molecule type" value="Genomic_DNA"/>
</dbReference>
<dbReference type="AlphaFoldDB" id="M2A611"/>
<dbReference type="SUPFAM" id="SSF56399">
    <property type="entry name" value="ADP-ribosylation"/>
    <property type="match status" value="1"/>
</dbReference>
<proteinExistence type="predicted"/>
<dbReference type="Pfam" id="PF01885">
    <property type="entry name" value="PTS_2-RNA"/>
    <property type="match status" value="1"/>
</dbReference>
<comment type="caution">
    <text evidence="1">The sequence shown here is derived from an EMBL/GenBank/DDBJ whole genome shotgun (WGS) entry which is preliminary data.</text>
</comment>
<dbReference type="Proteomes" id="UP000011529">
    <property type="component" value="Unassembled WGS sequence"/>
</dbReference>
<dbReference type="PANTHER" id="PTHR12684">
    <property type="entry name" value="PUTATIVE PHOSPHOTRANSFERASE"/>
    <property type="match status" value="1"/>
</dbReference>
<dbReference type="InterPro" id="IPR002745">
    <property type="entry name" value="Ptrans_KptA/Tpt1"/>
</dbReference>
<dbReference type="PANTHER" id="PTHR12684:SF2">
    <property type="entry name" value="TRNA 2'-PHOSPHOTRANSFERASE 1"/>
    <property type="match status" value="1"/>
</dbReference>